<feature type="compositionally biased region" description="Basic and acidic residues" evidence="1">
    <location>
        <begin position="142"/>
        <end position="152"/>
    </location>
</feature>
<comment type="caution">
    <text evidence="2">The sequence shown here is derived from an EMBL/GenBank/DDBJ whole genome shotgun (WGS) entry which is preliminary data.</text>
</comment>
<dbReference type="HOGENOM" id="CLU_912176_0_0_1"/>
<dbReference type="Proteomes" id="UP000015530">
    <property type="component" value="Unassembled WGS sequence"/>
</dbReference>
<feature type="region of interest" description="Disordered" evidence="1">
    <location>
        <begin position="218"/>
        <end position="335"/>
    </location>
</feature>
<feature type="region of interest" description="Disordered" evidence="1">
    <location>
        <begin position="1"/>
        <end position="120"/>
    </location>
</feature>
<dbReference type="EMBL" id="AMYD01000713">
    <property type="protein sequence ID" value="EQB56552.1"/>
    <property type="molecule type" value="Genomic_DNA"/>
</dbReference>
<dbReference type="OrthoDB" id="4828617at2759"/>
<accession>T0KLR3</accession>
<evidence type="ECO:0000313" key="3">
    <source>
        <dbReference type="Proteomes" id="UP000015530"/>
    </source>
</evidence>
<reference evidence="3" key="1">
    <citation type="journal article" date="2013" name="Mol. Plant Microbe Interact.">
        <title>Global aspects of pacC regulation of pathogenicity genes in Colletotrichum gloeosporioides as revealed by transcriptome analysis.</title>
        <authorList>
            <person name="Alkan N."/>
            <person name="Meng X."/>
            <person name="Friedlander G."/>
            <person name="Reuveni E."/>
            <person name="Sukno S."/>
            <person name="Sherman A."/>
            <person name="Thon M."/>
            <person name="Fluhr R."/>
            <person name="Prusky D."/>
        </authorList>
    </citation>
    <scope>NUCLEOTIDE SEQUENCE [LARGE SCALE GENOMIC DNA]</scope>
    <source>
        <strain evidence="3">Cg-14</strain>
    </source>
</reference>
<dbReference type="AlphaFoldDB" id="T0KLR3"/>
<sequence>MALQIQALPPVPFFTEHDGAPLVDSKKKPTPAASRPPTQANSSQNPFGYTEPVPTPTEDQDQFIELTLSKPAATVETSNDNNFDGKPSEEPSSRAGGRQHAVDTLMDSAPQSTEPHTAPEMTICGNELSEEQYRQAEDAQKGLFDQHRKSSTEFKSMPDNFGGDGMKEMSDGLKEKSGDAFTTAKGRAKETSGDAVTTFKAIGREEFQTQKKVARMFKGLLQRSSGSKSESDSTVAGSARPDRNTRKDQKGHKPTSGKMPQNSQRVQKRSSKRGKPSSDFSKLSPLVPTEKQGDDVPRQGQEDKGQKTVDKCQDKCPEKTDPHHAPTPPCESPKE</sequence>
<feature type="region of interest" description="Disordered" evidence="1">
    <location>
        <begin position="142"/>
        <end position="194"/>
    </location>
</feature>
<protein>
    <submittedName>
        <fullName evidence="2">Uncharacterized protein</fullName>
    </submittedName>
</protein>
<proteinExistence type="predicted"/>
<evidence type="ECO:0000256" key="1">
    <source>
        <dbReference type="SAM" id="MobiDB-lite"/>
    </source>
</evidence>
<name>T0KLR3_COLGC</name>
<evidence type="ECO:0000313" key="2">
    <source>
        <dbReference type="EMBL" id="EQB56552.1"/>
    </source>
</evidence>
<feature type="compositionally biased region" description="Basic residues" evidence="1">
    <location>
        <begin position="266"/>
        <end position="275"/>
    </location>
</feature>
<feature type="compositionally biased region" description="Basic and acidic residues" evidence="1">
    <location>
        <begin position="291"/>
        <end position="324"/>
    </location>
</feature>
<gene>
    <name evidence="2" type="ORF">CGLO_03431</name>
</gene>
<organism evidence="2 3">
    <name type="scientific">Colletotrichum gloeosporioides (strain Cg-14)</name>
    <name type="common">Anthracnose fungus</name>
    <name type="synonym">Glomerella cingulata</name>
    <dbReference type="NCBI Taxonomy" id="1237896"/>
    <lineage>
        <taxon>Eukaryota</taxon>
        <taxon>Fungi</taxon>
        <taxon>Dikarya</taxon>
        <taxon>Ascomycota</taxon>
        <taxon>Pezizomycotina</taxon>
        <taxon>Sordariomycetes</taxon>
        <taxon>Hypocreomycetidae</taxon>
        <taxon>Glomerellales</taxon>
        <taxon>Glomerellaceae</taxon>
        <taxon>Colletotrichum</taxon>
        <taxon>Colletotrichum gloeosporioides species complex</taxon>
    </lineage>
</organism>
<feature type="compositionally biased region" description="Polar residues" evidence="1">
    <location>
        <begin position="222"/>
        <end position="236"/>
    </location>
</feature>
<feature type="compositionally biased region" description="Pro residues" evidence="1">
    <location>
        <begin position="325"/>
        <end position="335"/>
    </location>
</feature>
<feature type="compositionally biased region" description="Basic and acidic residues" evidence="1">
    <location>
        <begin position="15"/>
        <end position="27"/>
    </location>
</feature>
<feature type="compositionally biased region" description="Polar residues" evidence="1">
    <location>
        <begin position="36"/>
        <end position="47"/>
    </location>
</feature>
<feature type="compositionally biased region" description="Basic and acidic residues" evidence="1">
    <location>
        <begin position="165"/>
        <end position="178"/>
    </location>
</feature>